<feature type="domain" description="P-type ATPase N-terminal" evidence="20">
    <location>
        <begin position="18"/>
        <end position="69"/>
    </location>
</feature>
<dbReference type="SUPFAM" id="SSF81653">
    <property type="entry name" value="Calcium ATPase, transduction domain A"/>
    <property type="match status" value="1"/>
</dbReference>
<evidence type="ECO:0000256" key="18">
    <source>
        <dbReference type="RuleBase" id="RU362033"/>
    </source>
</evidence>
<keyword evidence="6 18" id="KW-0812">Transmembrane</keyword>
<dbReference type="PROSITE" id="PS00154">
    <property type="entry name" value="ATPASE_E1_E2"/>
    <property type="match status" value="1"/>
</dbReference>
<dbReference type="InterPro" id="IPR001757">
    <property type="entry name" value="P_typ_ATPase"/>
</dbReference>
<dbReference type="AlphaFoldDB" id="A0AAV7YH57"/>
<dbReference type="InterPro" id="IPR008250">
    <property type="entry name" value="ATPase_P-typ_transduc_dom_A_sf"/>
</dbReference>
<feature type="binding site" evidence="17">
    <location>
        <position position="385"/>
    </location>
    <ligand>
        <name>Mg(2+)</name>
        <dbReference type="ChEBI" id="CHEBI:18420"/>
    </ligand>
</feature>
<dbReference type="Gene3D" id="3.40.50.1000">
    <property type="entry name" value="HAD superfamily/HAD-like"/>
    <property type="match status" value="1"/>
</dbReference>
<feature type="binding site" evidence="16">
    <location>
        <position position="809"/>
    </location>
    <ligand>
        <name>ATP</name>
        <dbReference type="ChEBI" id="CHEBI:30616"/>
    </ligand>
</feature>
<evidence type="ECO:0000259" key="21">
    <source>
        <dbReference type="Pfam" id="PF16212"/>
    </source>
</evidence>
<dbReference type="InterPro" id="IPR006539">
    <property type="entry name" value="P-type_ATPase_IV"/>
</dbReference>
<evidence type="ECO:0000256" key="11">
    <source>
        <dbReference type="ARBA" id="ARBA00022967"/>
    </source>
</evidence>
<keyword evidence="7 17" id="KW-0479">Metal-binding</keyword>
<keyword evidence="13 18" id="KW-0472">Membrane</keyword>
<dbReference type="InterPro" id="IPR023298">
    <property type="entry name" value="ATPase_P-typ_TM_dom_sf"/>
</dbReference>
<feature type="binding site" evidence="17">
    <location>
        <position position="806"/>
    </location>
    <ligand>
        <name>Mg(2+)</name>
        <dbReference type="ChEBI" id="CHEBI:18420"/>
    </ligand>
</feature>
<feature type="binding site" evidence="16">
    <location>
        <position position="785"/>
    </location>
    <ligand>
        <name>ATP</name>
        <dbReference type="ChEBI" id="CHEBI:30616"/>
    </ligand>
</feature>
<dbReference type="GO" id="GO:0005524">
    <property type="term" value="F:ATP binding"/>
    <property type="evidence" value="ECO:0007669"/>
    <property type="project" value="UniProtKB-UniRule"/>
</dbReference>
<dbReference type="NCBIfam" id="TIGR01652">
    <property type="entry name" value="ATPase-Plipid"/>
    <property type="match status" value="1"/>
</dbReference>
<dbReference type="InterPro" id="IPR032630">
    <property type="entry name" value="P_typ_ATPase_c"/>
</dbReference>
<keyword evidence="9 16" id="KW-0067">ATP-binding</keyword>
<keyword evidence="12 18" id="KW-1133">Transmembrane helix</keyword>
<dbReference type="GO" id="GO:0005886">
    <property type="term" value="C:plasma membrane"/>
    <property type="evidence" value="ECO:0007669"/>
    <property type="project" value="UniProtKB-SubCell"/>
</dbReference>
<evidence type="ECO:0000256" key="3">
    <source>
        <dbReference type="ARBA" id="ARBA00008109"/>
    </source>
</evidence>
<evidence type="ECO:0000256" key="5">
    <source>
        <dbReference type="ARBA" id="ARBA00022553"/>
    </source>
</evidence>
<feature type="transmembrane region" description="Helical" evidence="18">
    <location>
        <begin position="946"/>
        <end position="970"/>
    </location>
</feature>
<dbReference type="NCBIfam" id="TIGR01494">
    <property type="entry name" value="ATPase_P-type"/>
    <property type="match status" value="1"/>
</dbReference>
<feature type="transmembrane region" description="Helical" evidence="18">
    <location>
        <begin position="1014"/>
        <end position="1034"/>
    </location>
</feature>
<dbReference type="SFLD" id="SFLDF00027">
    <property type="entry name" value="p-type_atpase"/>
    <property type="match status" value="1"/>
</dbReference>
<sequence>MDQREFNIPFITEDPKLYPFCDNSIKSSHYTVLNFIPKTLFEQFRRIANFYFLIIVILEYFPFSPLIPTASVVPLTVVLSITAIREAYEDYQRHKSDNKTNNREVLVLRNGEWLPTAWKDVHVSDFVKVRENEFLPVDLLLLSSNDERGICYIDTRNLDGETNLKIRQALPETLEFSNIDNLQKINAQFACELPNNNISGFDGNITFEKGVKLSLNQNQLLLRGSTLKNSKWVIGFTVFTGKDTKLIQNSKDAPSKRSSVEIQLNPRLITLFIFLMFMGIVGGTMTTLWERKWQNKAWYMGFEKQSKLAQNVFVSGIIGFLSFVIVSNVIVPISLYVSLEIVKFSQSWFIEKDLKMYHKKTDTPAKARTSNLTEEIGCVDHIFSDKTGTLTCNIMNFQKCSINGEIYGSYKNKQVNNYYNKGKGKKYMEREKEKEKEKEKKRGKEGKNIKKKFKDKNLLRDLHESEEIQSNNIHDFLLTMSLCHTVIVQNDLDEIEDYSEIQYQASSPDEEALVKAARDLGYTFLERTPKSITIDIEGKKMIYEVLNILEFNSARKRMSVIVKDPEGQIILLMKGADDTIYERLYKEITQINSDITHNHIELFASEGLRTLCFAKKNLNDEEYLEWNKIFHEANTLTVDRKKNVEKACEQIENNLFLIGASAIEDKLQKGVPKAISSLSQAGIKIWVLTGDKRGTAINIGFACSLLTKGMHLINIKSESLDEYLIEMENANEIIFNQNNKNKPRALIISGKALRFALTEDQKISFLNLAQRCQAVICCRVSPIQKSQVVMLVKENVKESITLAIGDGANDVSMIQAAHVGVGISGNEGMQAVNSSDYSIAQFRFLSRLLLVHGRWCYKRVTKVILYSFYKNVALSFMQILFGYFSGWSAQTLFPAFLMSTYNLFFTSLPILIVGIFDQDISDESEEKYPQLYSGDNQKDEFSFKSYWVWIIEGLYHACVMFFIPLLVMGTNIARSDGKPTAFWVYGLIIYTFVVFVVNLKVAIETTYWTWMHHFTIWGSIIFWFLLIFLICNSFKMNSYLYAVANEAFAQPHFWISLLLVVFICLLPDITWKYIRRNYFPKDFHIIQEIEKKRAKQEKKKNKFRFKQSESSNDEKDHLLNSKNHITYINVPTKKKKYLQGTLSDIKIDSEDSMLGSNFSSSSNIILVKKEKKKSIRIDSSDSFH</sequence>
<evidence type="ECO:0000256" key="10">
    <source>
        <dbReference type="ARBA" id="ARBA00022842"/>
    </source>
</evidence>
<dbReference type="FunFam" id="2.70.150.10:FF:000021">
    <property type="entry name" value="Phospholipid-transporting ATPase"/>
    <property type="match status" value="1"/>
</dbReference>
<keyword evidence="5" id="KW-0597">Phosphoprotein</keyword>
<comment type="catalytic activity">
    <reaction evidence="14 18">
        <text>ATP + H2O + phospholipidSide 1 = ADP + phosphate + phospholipidSide 2.</text>
        <dbReference type="EC" id="7.6.2.1"/>
    </reaction>
</comment>
<feature type="transmembrane region" description="Helical" evidence="18">
    <location>
        <begin position="268"/>
        <end position="289"/>
    </location>
</feature>
<dbReference type="SUPFAM" id="SSF81665">
    <property type="entry name" value="Calcium ATPase, transmembrane domain M"/>
    <property type="match status" value="1"/>
</dbReference>
<dbReference type="SUPFAM" id="SSF56784">
    <property type="entry name" value="HAD-like"/>
    <property type="match status" value="1"/>
</dbReference>
<feature type="domain" description="P-type ATPase C-terminal" evidence="21">
    <location>
        <begin position="832"/>
        <end position="1081"/>
    </location>
</feature>
<accession>A0AAV7YH57</accession>
<dbReference type="EMBL" id="JANTQA010000063">
    <property type="protein sequence ID" value="KAJ3427292.1"/>
    <property type="molecule type" value="Genomic_DNA"/>
</dbReference>
<gene>
    <name evidence="22" type="ORF">M0812_26872</name>
</gene>
<dbReference type="InterPro" id="IPR023299">
    <property type="entry name" value="ATPase_P-typ_cyto_dom_N"/>
</dbReference>
<feature type="binding site" evidence="16">
    <location>
        <position position="387"/>
    </location>
    <ligand>
        <name>ATP</name>
        <dbReference type="ChEBI" id="CHEBI:30616"/>
    </ligand>
</feature>
<keyword evidence="11 18" id="KW-1278">Translocase</keyword>
<dbReference type="SFLD" id="SFLDG00002">
    <property type="entry name" value="C1.7:_P-type_atpase_like"/>
    <property type="match status" value="1"/>
</dbReference>
<dbReference type="InterPro" id="IPR018303">
    <property type="entry name" value="ATPase_P-typ_P_site"/>
</dbReference>
<dbReference type="InterPro" id="IPR023214">
    <property type="entry name" value="HAD_sf"/>
</dbReference>
<evidence type="ECO:0000256" key="1">
    <source>
        <dbReference type="ARBA" id="ARBA00004141"/>
    </source>
</evidence>
<feature type="binding site" evidence="16">
    <location>
        <position position="691"/>
    </location>
    <ligand>
        <name>ATP</name>
        <dbReference type="ChEBI" id="CHEBI:30616"/>
    </ligand>
</feature>
<evidence type="ECO:0000256" key="16">
    <source>
        <dbReference type="PIRSR" id="PIRSR606539-2"/>
    </source>
</evidence>
<evidence type="ECO:0000259" key="20">
    <source>
        <dbReference type="Pfam" id="PF16209"/>
    </source>
</evidence>
<evidence type="ECO:0000256" key="14">
    <source>
        <dbReference type="ARBA" id="ARBA00034036"/>
    </source>
</evidence>
<dbReference type="InterPro" id="IPR044492">
    <property type="entry name" value="P_typ_ATPase_HD_dom"/>
</dbReference>
<feature type="binding site" evidence="16">
    <location>
        <position position="810"/>
    </location>
    <ligand>
        <name>ATP</name>
        <dbReference type="ChEBI" id="CHEBI:30616"/>
    </ligand>
</feature>
<name>A0AAV7YH57_9EUKA</name>
<feature type="transmembrane region" description="Helical" evidence="18">
    <location>
        <begin position="982"/>
        <end position="1002"/>
    </location>
</feature>
<dbReference type="SUPFAM" id="SSF81660">
    <property type="entry name" value="Metal cation-transporting ATPase, ATP-binding domain N"/>
    <property type="match status" value="1"/>
</dbReference>
<dbReference type="GO" id="GO:0000287">
    <property type="term" value="F:magnesium ion binding"/>
    <property type="evidence" value="ECO:0007669"/>
    <property type="project" value="UniProtKB-UniRule"/>
</dbReference>
<evidence type="ECO:0000256" key="6">
    <source>
        <dbReference type="ARBA" id="ARBA00022692"/>
    </source>
</evidence>
<dbReference type="InterPro" id="IPR036412">
    <property type="entry name" value="HAD-like_sf"/>
</dbReference>
<evidence type="ECO:0000313" key="22">
    <source>
        <dbReference type="EMBL" id="KAJ3427292.1"/>
    </source>
</evidence>
<evidence type="ECO:0000256" key="19">
    <source>
        <dbReference type="SAM" id="MobiDB-lite"/>
    </source>
</evidence>
<evidence type="ECO:0000256" key="12">
    <source>
        <dbReference type="ARBA" id="ARBA00022989"/>
    </source>
</evidence>
<dbReference type="SFLD" id="SFLDS00003">
    <property type="entry name" value="Haloacid_Dehalogenase"/>
    <property type="match status" value="1"/>
</dbReference>
<feature type="binding site" evidence="16">
    <location>
        <position position="609"/>
    </location>
    <ligand>
        <name>ATP</name>
        <dbReference type="ChEBI" id="CHEBI:30616"/>
    </ligand>
</feature>
<feature type="binding site" evidence="17">
    <location>
        <position position="810"/>
    </location>
    <ligand>
        <name>Mg(2+)</name>
        <dbReference type="ChEBI" id="CHEBI:18420"/>
    </ligand>
</feature>
<feature type="binding site" evidence="17">
    <location>
        <position position="387"/>
    </location>
    <ligand>
        <name>Mg(2+)</name>
        <dbReference type="ChEBI" id="CHEBI:18420"/>
    </ligand>
</feature>
<evidence type="ECO:0000256" key="7">
    <source>
        <dbReference type="ARBA" id="ARBA00022723"/>
    </source>
</evidence>
<dbReference type="PRINTS" id="PR00119">
    <property type="entry name" value="CATATPASE"/>
</dbReference>
<evidence type="ECO:0000256" key="9">
    <source>
        <dbReference type="ARBA" id="ARBA00022840"/>
    </source>
</evidence>
<feature type="binding site" evidence="16">
    <location>
        <position position="386"/>
    </location>
    <ligand>
        <name>ATP</name>
        <dbReference type="ChEBI" id="CHEBI:30616"/>
    </ligand>
</feature>
<dbReference type="FunFam" id="3.40.50.1000:FF:000014">
    <property type="entry name" value="Phospholipid-transporting ATPase"/>
    <property type="match status" value="1"/>
</dbReference>
<dbReference type="GO" id="GO:0016887">
    <property type="term" value="F:ATP hydrolysis activity"/>
    <property type="evidence" value="ECO:0007669"/>
    <property type="project" value="InterPro"/>
</dbReference>
<dbReference type="GO" id="GO:0140326">
    <property type="term" value="F:ATPase-coupled intramembrane lipid transporter activity"/>
    <property type="evidence" value="ECO:0007669"/>
    <property type="project" value="UniProtKB-EC"/>
</dbReference>
<evidence type="ECO:0000256" key="8">
    <source>
        <dbReference type="ARBA" id="ARBA00022741"/>
    </source>
</evidence>
<feature type="binding site" evidence="16">
    <location>
        <position position="551"/>
    </location>
    <ligand>
        <name>ATP</name>
        <dbReference type="ChEBI" id="CHEBI:30616"/>
    </ligand>
</feature>
<evidence type="ECO:0000256" key="2">
    <source>
        <dbReference type="ARBA" id="ARBA00004236"/>
    </source>
</evidence>
<feature type="binding site" evidence="16">
    <location>
        <position position="689"/>
    </location>
    <ligand>
        <name>ATP</name>
        <dbReference type="ChEBI" id="CHEBI:30616"/>
    </ligand>
</feature>
<evidence type="ECO:0000256" key="17">
    <source>
        <dbReference type="PIRSR" id="PIRSR606539-3"/>
    </source>
</evidence>
<dbReference type="InterPro" id="IPR032631">
    <property type="entry name" value="P-type_ATPase_N"/>
</dbReference>
<dbReference type="EC" id="7.6.2.1" evidence="18"/>
<keyword evidence="8 16" id="KW-0547">Nucleotide-binding</keyword>
<feature type="transmembrane region" description="Helical" evidence="18">
    <location>
        <begin position="47"/>
        <end position="63"/>
    </location>
</feature>
<protein>
    <recommendedName>
        <fullName evidence="18">Phospholipid-transporting ATPase</fullName>
        <ecNumber evidence="18">7.6.2.1</ecNumber>
    </recommendedName>
</protein>
<comment type="caution">
    <text evidence="22">The sequence shown here is derived from an EMBL/GenBank/DDBJ whole genome shotgun (WGS) entry which is preliminary data.</text>
</comment>
<feature type="region of interest" description="Disordered" evidence="19">
    <location>
        <begin position="1097"/>
        <end position="1116"/>
    </location>
</feature>
<dbReference type="Gene3D" id="2.70.150.10">
    <property type="entry name" value="Calcium-transporting ATPase, cytoplasmic transduction domain A"/>
    <property type="match status" value="1"/>
</dbReference>
<comment type="subcellular location">
    <subcellularLocation>
        <location evidence="2">Cell membrane</location>
    </subcellularLocation>
    <subcellularLocation>
        <location evidence="1 18">Membrane</location>
        <topology evidence="1 18">Multi-pass membrane protein</topology>
    </subcellularLocation>
</comment>
<proteinExistence type="inferred from homology"/>
<feature type="active site" description="4-aspartylphosphate intermediate" evidence="15">
    <location>
        <position position="385"/>
    </location>
</feature>
<comment type="similarity">
    <text evidence="3 18">Belongs to the cation transport ATPase (P-type) (TC 3.A.3) family. Type IV subfamily.</text>
</comment>
<feature type="transmembrane region" description="Helical" evidence="18">
    <location>
        <begin position="896"/>
        <end position="916"/>
    </location>
</feature>
<evidence type="ECO:0000256" key="15">
    <source>
        <dbReference type="PIRSR" id="PIRSR606539-1"/>
    </source>
</evidence>
<organism evidence="22 23">
    <name type="scientific">Anaeramoeba flamelloides</name>
    <dbReference type="NCBI Taxonomy" id="1746091"/>
    <lineage>
        <taxon>Eukaryota</taxon>
        <taxon>Metamonada</taxon>
        <taxon>Anaeramoebidae</taxon>
        <taxon>Anaeramoeba</taxon>
    </lineage>
</organism>
<evidence type="ECO:0000256" key="13">
    <source>
        <dbReference type="ARBA" id="ARBA00023136"/>
    </source>
</evidence>
<feature type="binding site" evidence="16">
    <location>
        <position position="690"/>
    </location>
    <ligand>
        <name>ATP</name>
        <dbReference type="ChEBI" id="CHEBI:30616"/>
    </ligand>
</feature>
<evidence type="ECO:0000313" key="23">
    <source>
        <dbReference type="Proteomes" id="UP001146793"/>
    </source>
</evidence>
<dbReference type="FunFam" id="3.40.1110.10:FF:000087">
    <property type="entry name" value="Phospholipid-transporting ATPase"/>
    <property type="match status" value="1"/>
</dbReference>
<feature type="transmembrane region" description="Helical" evidence="18">
    <location>
        <begin position="309"/>
        <end position="337"/>
    </location>
</feature>
<dbReference type="GO" id="GO:0045332">
    <property type="term" value="P:phospholipid translocation"/>
    <property type="evidence" value="ECO:0007669"/>
    <property type="project" value="TreeGrafter"/>
</dbReference>
<feature type="region of interest" description="Disordered" evidence="19">
    <location>
        <begin position="426"/>
        <end position="447"/>
    </location>
</feature>
<keyword evidence="10 17" id="KW-0460">Magnesium</keyword>
<keyword evidence="4" id="KW-1003">Cell membrane</keyword>
<dbReference type="CDD" id="cd02073">
    <property type="entry name" value="P-type_ATPase_APLT_Dnf-like"/>
    <property type="match status" value="1"/>
</dbReference>
<comment type="cofactor">
    <cofactor evidence="17">
        <name>Mg(2+)</name>
        <dbReference type="ChEBI" id="CHEBI:18420"/>
    </cofactor>
</comment>
<dbReference type="Pfam" id="PF13246">
    <property type="entry name" value="Cation_ATPase"/>
    <property type="match status" value="1"/>
</dbReference>
<reference evidence="22" key="1">
    <citation type="submission" date="2022-08" db="EMBL/GenBank/DDBJ databases">
        <title>Novel sulphate-reducing endosymbionts in the free-living metamonad Anaeramoeba.</title>
        <authorList>
            <person name="Jerlstrom-Hultqvist J."/>
            <person name="Cepicka I."/>
            <person name="Gallot-Lavallee L."/>
            <person name="Salas-Leiva D."/>
            <person name="Curtis B.A."/>
            <person name="Zahonova K."/>
            <person name="Pipaliya S."/>
            <person name="Dacks J."/>
            <person name="Roger A.J."/>
        </authorList>
    </citation>
    <scope>NUCLEOTIDE SEQUENCE</scope>
    <source>
        <strain evidence="22">Busselton2</strain>
    </source>
</reference>
<dbReference type="Pfam" id="PF16212">
    <property type="entry name" value="PhoLip_ATPase_C"/>
    <property type="match status" value="1"/>
</dbReference>
<feature type="binding site" evidence="16">
    <location>
        <position position="385"/>
    </location>
    <ligand>
        <name>ATP</name>
        <dbReference type="ChEBI" id="CHEBI:30616"/>
    </ligand>
</feature>
<dbReference type="Gene3D" id="3.40.1110.10">
    <property type="entry name" value="Calcium-transporting ATPase, cytoplasmic domain N"/>
    <property type="match status" value="1"/>
</dbReference>
<feature type="binding site" evidence="16">
    <location>
        <position position="510"/>
    </location>
    <ligand>
        <name>ATP</name>
        <dbReference type="ChEBI" id="CHEBI:30616"/>
    </ligand>
</feature>
<feature type="transmembrane region" description="Helical" evidence="18">
    <location>
        <begin position="863"/>
        <end position="884"/>
    </location>
</feature>
<feature type="transmembrane region" description="Helical" evidence="18">
    <location>
        <begin position="1054"/>
        <end position="1074"/>
    </location>
</feature>
<feature type="binding site" evidence="16">
    <location>
        <position position="779"/>
    </location>
    <ligand>
        <name>ATP</name>
        <dbReference type="ChEBI" id="CHEBI:30616"/>
    </ligand>
</feature>
<dbReference type="Proteomes" id="UP001146793">
    <property type="component" value="Unassembled WGS sequence"/>
</dbReference>
<dbReference type="Pfam" id="PF16209">
    <property type="entry name" value="PhoLip_ATPase_N"/>
    <property type="match status" value="1"/>
</dbReference>
<evidence type="ECO:0000256" key="4">
    <source>
        <dbReference type="ARBA" id="ARBA00022475"/>
    </source>
</evidence>
<feature type="binding site" evidence="16">
    <location>
        <position position="574"/>
    </location>
    <ligand>
        <name>ATP</name>
        <dbReference type="ChEBI" id="CHEBI:30616"/>
    </ligand>
</feature>
<dbReference type="PANTHER" id="PTHR24092">
    <property type="entry name" value="PROBABLE PHOSPHOLIPID-TRANSPORTING ATPASE"/>
    <property type="match status" value="1"/>
</dbReference>